<dbReference type="PANTHER" id="PTHR43484">
    <property type="match status" value="1"/>
</dbReference>
<dbReference type="SUPFAM" id="SSF103039">
    <property type="entry name" value="CheC-like"/>
    <property type="match status" value="1"/>
</dbReference>
<evidence type="ECO:0000256" key="1">
    <source>
        <dbReference type="ARBA" id="ARBA00022500"/>
    </source>
</evidence>
<dbReference type="InterPro" id="IPR007597">
    <property type="entry name" value="CheC"/>
</dbReference>
<reference evidence="3 4" key="1">
    <citation type="journal article" date="2009" name="Proc. Natl. Acad. Sci. U.S.A.">
        <title>Characterizing a model human gut microbiota composed of members of its two dominant bacterial phyla.</title>
        <authorList>
            <person name="Mahowald M.A."/>
            <person name="Rey F.E."/>
            <person name="Seedorf H."/>
            <person name="Turnbaugh P.J."/>
            <person name="Fulton R.S."/>
            <person name="Wollam A."/>
            <person name="Shah N."/>
            <person name="Wang C."/>
            <person name="Magrini V."/>
            <person name="Wilson R.K."/>
            <person name="Cantarel B.L."/>
            <person name="Coutinho P.M."/>
            <person name="Henrissat B."/>
            <person name="Crock L.W."/>
            <person name="Russell A."/>
            <person name="Verberkmoes N.C."/>
            <person name="Hettich R.L."/>
            <person name="Gordon J.I."/>
        </authorList>
    </citation>
    <scope>NUCLEOTIDE SEQUENCE [LARGE SCALE GENOMIC DNA]</scope>
    <source>
        <strain evidence="4">ATCC 33656 / DSM 3377 / JCM 17463 / KCTC 5835 / LMG 30912 / VPI 0990</strain>
    </source>
</reference>
<dbReference type="PANTHER" id="PTHR43484:SF1">
    <property type="entry name" value="FLAGELLAR MOTOR SWITCH PROTEIN FLIN"/>
    <property type="match status" value="1"/>
</dbReference>
<evidence type="ECO:0000313" key="3">
    <source>
        <dbReference type="EMBL" id="ACR75207.1"/>
    </source>
</evidence>
<dbReference type="Proteomes" id="UP000001477">
    <property type="component" value="Chromosome"/>
</dbReference>
<dbReference type="STRING" id="515619.EUBREC_1452"/>
<organism evidence="3 4">
    <name type="scientific">Agathobacter rectalis (strain ATCC 33656 / DSM 3377 / JCM 17463 / KCTC 5835 / VPI 0990)</name>
    <name type="common">Eubacterium rectale</name>
    <dbReference type="NCBI Taxonomy" id="515619"/>
    <lineage>
        <taxon>Bacteria</taxon>
        <taxon>Bacillati</taxon>
        <taxon>Bacillota</taxon>
        <taxon>Clostridia</taxon>
        <taxon>Lachnospirales</taxon>
        <taxon>Lachnospiraceae</taxon>
        <taxon>Agathobacter</taxon>
    </lineage>
</organism>
<keyword evidence="3" id="KW-0282">Flagellum</keyword>
<gene>
    <name evidence="3" type="ordered locus">EUBREC_1452</name>
</gene>
<evidence type="ECO:0000259" key="2">
    <source>
        <dbReference type="Pfam" id="PF04509"/>
    </source>
</evidence>
<dbReference type="HOGENOM" id="CLU_097125_0_0_9"/>
<proteinExistence type="predicted"/>
<dbReference type="Pfam" id="PF04509">
    <property type="entry name" value="CheC"/>
    <property type="match status" value="2"/>
</dbReference>
<dbReference type="InterPro" id="IPR051469">
    <property type="entry name" value="FliN/MopA/SpaO"/>
</dbReference>
<keyword evidence="3" id="KW-0969">Cilium</keyword>
<dbReference type="GO" id="GO:0016787">
    <property type="term" value="F:hydrolase activity"/>
    <property type="evidence" value="ECO:0007669"/>
    <property type="project" value="InterPro"/>
</dbReference>
<dbReference type="AlphaFoldDB" id="C4Z8X6"/>
<feature type="domain" description="CheC-like protein" evidence="2">
    <location>
        <begin position="110"/>
        <end position="133"/>
    </location>
</feature>
<feature type="domain" description="CheC-like protein" evidence="2">
    <location>
        <begin position="14"/>
        <end position="48"/>
    </location>
</feature>
<keyword evidence="3" id="KW-0966">Cell projection</keyword>
<accession>C4Z8X6</accession>
<dbReference type="InterPro" id="IPR028976">
    <property type="entry name" value="CheC-like_sf"/>
</dbReference>
<dbReference type="EMBL" id="CP001107">
    <property type="protein sequence ID" value="ACR75207.1"/>
    <property type="molecule type" value="Genomic_DNA"/>
</dbReference>
<dbReference type="PaxDb" id="515619-EUBREC_1452"/>
<evidence type="ECO:0000313" key="4">
    <source>
        <dbReference type="Proteomes" id="UP000001477"/>
    </source>
</evidence>
<dbReference type="GO" id="GO:0006935">
    <property type="term" value="P:chemotaxis"/>
    <property type="evidence" value="ECO:0007669"/>
    <property type="project" value="UniProtKB-KW"/>
</dbReference>
<dbReference type="CDD" id="cd17907">
    <property type="entry name" value="FliY_FliN-Y"/>
    <property type="match status" value="1"/>
</dbReference>
<dbReference type="Gene3D" id="3.40.1550.10">
    <property type="entry name" value="CheC-like"/>
    <property type="match status" value="1"/>
</dbReference>
<name>C4Z8X6_AGARV</name>
<protein>
    <submittedName>
        <fullName evidence="3">Flagellar motor switch protein</fullName>
    </submittedName>
</protein>
<keyword evidence="1" id="KW-0145">Chemotaxis</keyword>
<dbReference type="KEGG" id="ere:EUBREC_1452"/>
<sequence length="197" mass="21487">MEDKIMQNISRENADIIGEVANICIGNAATTLSMILQKPTNITTPIVEVLKKEDALDHDDRILIKVPYTKGLDGTNLLIIKLNDALVIANLMMGGNGSNVSDMTLDEITLSAISEAMNQMCGTIATSMSSLLNEPTDIGFPLINSSYQKTFDIPDELCNGTDIVKVTFRLTVGDLIDSDLLQLYPISIVKQIIKQEV</sequence>